<evidence type="ECO:0000313" key="1">
    <source>
        <dbReference type="EMBL" id="MDB0524760.1"/>
    </source>
</evidence>
<dbReference type="AlphaFoldDB" id="A0AAE3NMP1"/>
<dbReference type="Gene3D" id="1.10.10.10">
    <property type="entry name" value="Winged helix-like DNA-binding domain superfamily/Winged helix DNA-binding domain"/>
    <property type="match status" value="1"/>
</dbReference>
<evidence type="ECO:0000313" key="2">
    <source>
        <dbReference type="Proteomes" id="UP001143674"/>
    </source>
</evidence>
<accession>A0AAE3NMP1</accession>
<dbReference type="RefSeq" id="WP_247589208.1">
    <property type="nucleotide sequence ID" value="NZ_JAIVEX010000017.1"/>
</dbReference>
<sequence length="63" mass="6941">MTRLIALETRVSIAGQIVTGVRARIRDSDVRPGAGLPSIRQLAAGHGIRRLTLPVTQRRRRLS</sequence>
<reference evidence="1" key="1">
    <citation type="submission" date="2021-09" db="EMBL/GenBank/DDBJ databases">
        <title>Genomic analysis of Ralstonia spp.</title>
        <authorList>
            <person name="Aburjaile F."/>
            <person name="Ariute J.C."/>
            <person name="Pais A.K.L."/>
            <person name="Albuquerque G.M.R."/>
            <person name="Silva A.M.F."/>
            <person name="Brenig B."/>
            <person name="Azevedo V."/>
            <person name="Matiuzzi M."/>
            <person name="Ramos R."/>
            <person name="Goes-Neto A."/>
            <person name="Soares S."/>
            <person name="Iseppon A.M.B."/>
            <person name="Souza E."/>
            <person name="Gama M."/>
        </authorList>
    </citation>
    <scope>NUCLEOTIDE SEQUENCE</scope>
    <source>
        <strain evidence="1">B4</strain>
    </source>
</reference>
<name>A0AAE3NMP1_RALSL</name>
<dbReference type="InterPro" id="IPR036390">
    <property type="entry name" value="WH_DNA-bd_sf"/>
</dbReference>
<gene>
    <name evidence="1" type="ORF">LBW55_24410</name>
</gene>
<dbReference type="SUPFAM" id="SSF46785">
    <property type="entry name" value="Winged helix' DNA-binding domain"/>
    <property type="match status" value="1"/>
</dbReference>
<organism evidence="1 2">
    <name type="scientific">Ralstonia solanacearum</name>
    <name type="common">Pseudomonas solanacearum</name>
    <dbReference type="NCBI Taxonomy" id="305"/>
    <lineage>
        <taxon>Bacteria</taxon>
        <taxon>Pseudomonadati</taxon>
        <taxon>Pseudomonadota</taxon>
        <taxon>Betaproteobacteria</taxon>
        <taxon>Burkholderiales</taxon>
        <taxon>Burkholderiaceae</taxon>
        <taxon>Ralstonia</taxon>
        <taxon>Ralstonia solanacearum species complex</taxon>
    </lineage>
</organism>
<dbReference type="EMBL" id="JAIVEX010000017">
    <property type="protein sequence ID" value="MDB0524760.1"/>
    <property type="molecule type" value="Genomic_DNA"/>
</dbReference>
<dbReference type="InterPro" id="IPR036388">
    <property type="entry name" value="WH-like_DNA-bd_sf"/>
</dbReference>
<proteinExistence type="predicted"/>
<comment type="caution">
    <text evidence="1">The sequence shown here is derived from an EMBL/GenBank/DDBJ whole genome shotgun (WGS) entry which is preliminary data.</text>
</comment>
<dbReference type="Proteomes" id="UP001143674">
    <property type="component" value="Unassembled WGS sequence"/>
</dbReference>
<protein>
    <submittedName>
        <fullName evidence="1">GntR family transcriptional regulator</fullName>
    </submittedName>
</protein>